<evidence type="ECO:0000313" key="4">
    <source>
        <dbReference type="EMBL" id="GAA1585871.1"/>
    </source>
</evidence>
<dbReference type="SUPFAM" id="SSF56219">
    <property type="entry name" value="DNase I-like"/>
    <property type="match status" value="1"/>
</dbReference>
<dbReference type="InterPro" id="IPR036691">
    <property type="entry name" value="Endo/exonu/phosph_ase_sf"/>
</dbReference>
<keyword evidence="2" id="KW-1133">Transmembrane helix</keyword>
<evidence type="ECO:0000259" key="3">
    <source>
        <dbReference type="Pfam" id="PF03372"/>
    </source>
</evidence>
<dbReference type="EMBL" id="BAAAOS010000031">
    <property type="protein sequence ID" value="GAA1585871.1"/>
    <property type="molecule type" value="Genomic_DNA"/>
</dbReference>
<gene>
    <name evidence="4" type="ORF">GCM10009789_44310</name>
</gene>
<evidence type="ECO:0000256" key="1">
    <source>
        <dbReference type="SAM" id="MobiDB-lite"/>
    </source>
</evidence>
<comment type="caution">
    <text evidence="4">The sequence shown here is derived from an EMBL/GenBank/DDBJ whole genome shotgun (WGS) entry which is preliminary data.</text>
</comment>
<evidence type="ECO:0000256" key="2">
    <source>
        <dbReference type="SAM" id="Phobius"/>
    </source>
</evidence>
<keyword evidence="2" id="KW-0812">Transmembrane</keyword>
<dbReference type="Gene3D" id="3.60.10.10">
    <property type="entry name" value="Endonuclease/exonuclease/phosphatase"/>
    <property type="match status" value="1"/>
</dbReference>
<feature type="region of interest" description="Disordered" evidence="1">
    <location>
        <begin position="187"/>
        <end position="212"/>
    </location>
</feature>
<evidence type="ECO:0000313" key="5">
    <source>
        <dbReference type="Proteomes" id="UP001500393"/>
    </source>
</evidence>
<keyword evidence="2" id="KW-0472">Membrane</keyword>
<proteinExistence type="predicted"/>
<accession>A0ABN2DUS5</accession>
<sequence length="354" mass="37747">MDTDMAWNVRRVVLSVLFLLIVALPLYPELYGLDEVTPFTQLVAFRPQLLVLAGVLGVVMLLRWNWRIAACLVILLALTGGALTVPRDLSDPEPPPAGTRELTVLVANVIGGGADAGEVAKLIRETRPDLVSLPEAQVDVRQDIQAHLQGVSYYGYTQQANAAVESATSVLVSATLGNVKFDAEKLDTGKVSSEQPGTAKPGAGEPGAETIGPVQQTTTQFGHIVVTGGNLGKLRLIAYHGYPPLPSAVTTWKQDLLVLKDWCAGDEPTIVAGDFNATTDHADFRSALGSHCKSVAPSVGAGLQGTWPADRPAVFRTQIDHVVVTEKIHPGKFRTYEIEGSDHRAVLATVAVPK</sequence>
<dbReference type="Proteomes" id="UP001500393">
    <property type="component" value="Unassembled WGS sequence"/>
</dbReference>
<dbReference type="Pfam" id="PF03372">
    <property type="entry name" value="Exo_endo_phos"/>
    <property type="match status" value="1"/>
</dbReference>
<feature type="transmembrane region" description="Helical" evidence="2">
    <location>
        <begin position="69"/>
        <end position="86"/>
    </location>
</feature>
<feature type="domain" description="Endonuclease/exonuclease/phosphatase" evidence="3">
    <location>
        <begin position="111"/>
        <end position="343"/>
    </location>
</feature>
<organism evidence="4 5">
    <name type="scientific">Kribbella sancticallisti</name>
    <dbReference type="NCBI Taxonomy" id="460087"/>
    <lineage>
        <taxon>Bacteria</taxon>
        <taxon>Bacillati</taxon>
        <taxon>Actinomycetota</taxon>
        <taxon>Actinomycetes</taxon>
        <taxon>Propionibacteriales</taxon>
        <taxon>Kribbellaceae</taxon>
        <taxon>Kribbella</taxon>
    </lineage>
</organism>
<protein>
    <recommendedName>
        <fullName evidence="3">Endonuclease/exonuclease/phosphatase domain-containing protein</fullName>
    </recommendedName>
</protein>
<dbReference type="InterPro" id="IPR005135">
    <property type="entry name" value="Endo/exonuclease/phosphatase"/>
</dbReference>
<keyword evidence="5" id="KW-1185">Reference proteome</keyword>
<feature type="transmembrane region" description="Helical" evidence="2">
    <location>
        <begin position="43"/>
        <end position="62"/>
    </location>
</feature>
<name>A0ABN2DUS5_9ACTN</name>
<feature type="transmembrane region" description="Helical" evidence="2">
    <location>
        <begin position="12"/>
        <end position="31"/>
    </location>
</feature>
<reference evidence="4 5" key="1">
    <citation type="journal article" date="2019" name="Int. J. Syst. Evol. Microbiol.">
        <title>The Global Catalogue of Microorganisms (GCM) 10K type strain sequencing project: providing services to taxonomists for standard genome sequencing and annotation.</title>
        <authorList>
            <consortium name="The Broad Institute Genomics Platform"/>
            <consortium name="The Broad Institute Genome Sequencing Center for Infectious Disease"/>
            <person name="Wu L."/>
            <person name="Ma J."/>
        </authorList>
    </citation>
    <scope>NUCLEOTIDE SEQUENCE [LARGE SCALE GENOMIC DNA]</scope>
    <source>
        <strain evidence="4 5">JCM 14969</strain>
    </source>
</reference>